<comment type="caution">
    <text evidence="2">The sequence shown here is derived from an EMBL/GenBank/DDBJ whole genome shotgun (WGS) entry which is preliminary data.</text>
</comment>
<sequence length="99" mass="11497">MFLFKFFGSDFGNFDCSFGFWVMMVNLALFSISGDRVFRVYDFCLKPAKTSVFNEKLLIFLGSILNGLLATIELLLEFSFDKRDGGFFWVKLLIREIFS</sequence>
<name>A0A498KAA6_MALDO</name>
<evidence type="ECO:0000256" key="1">
    <source>
        <dbReference type="SAM" id="Phobius"/>
    </source>
</evidence>
<organism evidence="2 3">
    <name type="scientific">Malus domestica</name>
    <name type="common">Apple</name>
    <name type="synonym">Pyrus malus</name>
    <dbReference type="NCBI Taxonomy" id="3750"/>
    <lineage>
        <taxon>Eukaryota</taxon>
        <taxon>Viridiplantae</taxon>
        <taxon>Streptophyta</taxon>
        <taxon>Embryophyta</taxon>
        <taxon>Tracheophyta</taxon>
        <taxon>Spermatophyta</taxon>
        <taxon>Magnoliopsida</taxon>
        <taxon>eudicotyledons</taxon>
        <taxon>Gunneridae</taxon>
        <taxon>Pentapetalae</taxon>
        <taxon>rosids</taxon>
        <taxon>fabids</taxon>
        <taxon>Rosales</taxon>
        <taxon>Rosaceae</taxon>
        <taxon>Amygdaloideae</taxon>
        <taxon>Maleae</taxon>
        <taxon>Malus</taxon>
    </lineage>
</organism>
<feature type="transmembrane region" description="Helical" evidence="1">
    <location>
        <begin position="58"/>
        <end position="80"/>
    </location>
</feature>
<gene>
    <name evidence="2" type="ORF">DVH24_003936</name>
</gene>
<dbReference type="AlphaFoldDB" id="A0A498KAA6"/>
<accession>A0A498KAA6</accession>
<reference evidence="2 3" key="1">
    <citation type="submission" date="2018-10" db="EMBL/GenBank/DDBJ databases">
        <title>A high-quality apple genome assembly.</title>
        <authorList>
            <person name="Hu J."/>
        </authorList>
    </citation>
    <scope>NUCLEOTIDE SEQUENCE [LARGE SCALE GENOMIC DNA]</scope>
    <source>
        <strain evidence="3">cv. HFTH1</strain>
        <tissue evidence="2">Young leaf</tissue>
    </source>
</reference>
<keyword evidence="1" id="KW-0472">Membrane</keyword>
<feature type="transmembrane region" description="Helical" evidence="1">
    <location>
        <begin position="20"/>
        <end position="38"/>
    </location>
</feature>
<dbReference type="Proteomes" id="UP000290289">
    <property type="component" value="Chromosome 3"/>
</dbReference>
<evidence type="ECO:0000313" key="2">
    <source>
        <dbReference type="EMBL" id="RXI03284.1"/>
    </source>
</evidence>
<evidence type="ECO:0000313" key="3">
    <source>
        <dbReference type="Proteomes" id="UP000290289"/>
    </source>
</evidence>
<keyword evidence="3" id="KW-1185">Reference proteome</keyword>
<dbReference type="EMBL" id="RDQH01000329">
    <property type="protein sequence ID" value="RXI03284.1"/>
    <property type="molecule type" value="Genomic_DNA"/>
</dbReference>
<proteinExistence type="predicted"/>
<keyword evidence="1" id="KW-0812">Transmembrane</keyword>
<protein>
    <submittedName>
        <fullName evidence="2">Uncharacterized protein</fullName>
    </submittedName>
</protein>
<keyword evidence="1" id="KW-1133">Transmembrane helix</keyword>